<dbReference type="Pfam" id="PF00582">
    <property type="entry name" value="Usp"/>
    <property type="match status" value="1"/>
</dbReference>
<feature type="domain" description="UspA" evidence="2">
    <location>
        <begin position="4"/>
        <end position="142"/>
    </location>
</feature>
<dbReference type="CDD" id="cd00293">
    <property type="entry name" value="USP-like"/>
    <property type="match status" value="1"/>
</dbReference>
<dbReference type="InterPro" id="IPR006016">
    <property type="entry name" value="UspA"/>
</dbReference>
<dbReference type="Proteomes" id="UP000824261">
    <property type="component" value="Unassembled WGS sequence"/>
</dbReference>
<comment type="caution">
    <text evidence="3">The sequence shown here is derived from an EMBL/GenBank/DDBJ whole genome shotgun (WGS) entry which is preliminary data.</text>
</comment>
<evidence type="ECO:0000259" key="2">
    <source>
        <dbReference type="Pfam" id="PF00582"/>
    </source>
</evidence>
<reference evidence="3" key="2">
    <citation type="journal article" date="2021" name="PeerJ">
        <title>Extensive microbial diversity within the chicken gut microbiome revealed by metagenomics and culture.</title>
        <authorList>
            <person name="Gilroy R."/>
            <person name="Ravi A."/>
            <person name="Getino M."/>
            <person name="Pursley I."/>
            <person name="Horton D.L."/>
            <person name="Alikhan N.F."/>
            <person name="Baker D."/>
            <person name="Gharbi K."/>
            <person name="Hall N."/>
            <person name="Watson M."/>
            <person name="Adriaenssens E.M."/>
            <person name="Foster-Nyarko E."/>
            <person name="Jarju S."/>
            <person name="Secka A."/>
            <person name="Antonio M."/>
            <person name="Oren A."/>
            <person name="Chaudhuri R.R."/>
            <person name="La Ragione R."/>
            <person name="Hildebrand F."/>
            <person name="Pallen M.J."/>
        </authorList>
    </citation>
    <scope>NUCLEOTIDE SEQUENCE</scope>
    <source>
        <strain evidence="3">ChiGjej1B1-2707</strain>
    </source>
</reference>
<reference evidence="3" key="1">
    <citation type="submission" date="2020-10" db="EMBL/GenBank/DDBJ databases">
        <authorList>
            <person name="Gilroy R."/>
        </authorList>
    </citation>
    <scope>NUCLEOTIDE SEQUENCE</scope>
    <source>
        <strain evidence="3">ChiGjej1B1-2707</strain>
    </source>
</reference>
<evidence type="ECO:0000313" key="3">
    <source>
        <dbReference type="EMBL" id="HIR01304.1"/>
    </source>
</evidence>
<organism evidence="3 4">
    <name type="scientific">Candidatus Aveggerthella stercoripullorum</name>
    <dbReference type="NCBI Taxonomy" id="2840688"/>
    <lineage>
        <taxon>Bacteria</taxon>
        <taxon>Bacillati</taxon>
        <taxon>Actinomycetota</taxon>
        <taxon>Coriobacteriia</taxon>
        <taxon>Eggerthellales</taxon>
        <taxon>Eggerthellaceae</taxon>
        <taxon>Eggerthellaceae incertae sedis</taxon>
        <taxon>Candidatus Aveggerthella</taxon>
    </lineage>
</organism>
<name>A0A9D1A018_9ACTN</name>
<dbReference type="InterPro" id="IPR014729">
    <property type="entry name" value="Rossmann-like_a/b/a_fold"/>
</dbReference>
<gene>
    <name evidence="3" type="ORF">IAA69_03470</name>
</gene>
<dbReference type="EMBL" id="DVGB01000043">
    <property type="protein sequence ID" value="HIR01304.1"/>
    <property type="molecule type" value="Genomic_DNA"/>
</dbReference>
<sequence length="142" mass="15548">MAEKSMLVCFDGTELSEKALDMAIDFARADESVRLDVVYVAPIPALSEEDQQKYAELLDMLTSDCRDVLYQAQDQLSGLEGRYETFLVKGSDPAAELLKLIGAKDYYLAIIGSRGLSGIKGYVGSVSYKVLQNANVPVLITK</sequence>
<proteinExistence type="inferred from homology"/>
<dbReference type="Gene3D" id="3.40.50.620">
    <property type="entry name" value="HUPs"/>
    <property type="match status" value="1"/>
</dbReference>
<evidence type="ECO:0000313" key="4">
    <source>
        <dbReference type="Proteomes" id="UP000824261"/>
    </source>
</evidence>
<dbReference type="AlphaFoldDB" id="A0A9D1A018"/>
<dbReference type="InterPro" id="IPR006015">
    <property type="entry name" value="Universal_stress_UspA"/>
</dbReference>
<protein>
    <submittedName>
        <fullName evidence="3">Universal stress protein</fullName>
    </submittedName>
</protein>
<evidence type="ECO:0000256" key="1">
    <source>
        <dbReference type="ARBA" id="ARBA00008791"/>
    </source>
</evidence>
<dbReference type="PRINTS" id="PR01438">
    <property type="entry name" value="UNVRSLSTRESS"/>
</dbReference>
<comment type="similarity">
    <text evidence="1">Belongs to the universal stress protein A family.</text>
</comment>
<dbReference type="PANTHER" id="PTHR46268">
    <property type="entry name" value="STRESS RESPONSE PROTEIN NHAX"/>
    <property type="match status" value="1"/>
</dbReference>
<accession>A0A9D1A018</accession>
<dbReference type="SUPFAM" id="SSF52402">
    <property type="entry name" value="Adenine nucleotide alpha hydrolases-like"/>
    <property type="match status" value="1"/>
</dbReference>
<dbReference type="PANTHER" id="PTHR46268:SF6">
    <property type="entry name" value="UNIVERSAL STRESS PROTEIN UP12"/>
    <property type="match status" value="1"/>
</dbReference>